<dbReference type="Gene3D" id="1.20.5.2950">
    <property type="match status" value="1"/>
</dbReference>
<dbReference type="Proteomes" id="UP001498771">
    <property type="component" value="Unassembled WGS sequence"/>
</dbReference>
<reference evidence="7 8" key="1">
    <citation type="submission" date="2024-03" db="EMBL/GenBank/DDBJ databases">
        <title>Genome-scale model development and genomic sequencing of the oleaginous clade Lipomyces.</title>
        <authorList>
            <consortium name="Lawrence Berkeley National Laboratory"/>
            <person name="Czajka J.J."/>
            <person name="Han Y."/>
            <person name="Kim J."/>
            <person name="Mondo S.J."/>
            <person name="Hofstad B.A."/>
            <person name="Robles A."/>
            <person name="Haridas S."/>
            <person name="Riley R."/>
            <person name="LaButti K."/>
            <person name="Pangilinan J."/>
            <person name="Andreopoulos W."/>
            <person name="Lipzen A."/>
            <person name="Yan J."/>
            <person name="Wang M."/>
            <person name="Ng V."/>
            <person name="Grigoriev I.V."/>
            <person name="Spatafora J.W."/>
            <person name="Magnuson J.K."/>
            <person name="Baker S.E."/>
            <person name="Pomraning K.R."/>
        </authorList>
    </citation>
    <scope>NUCLEOTIDE SEQUENCE [LARGE SCALE GENOMIC DNA]</scope>
    <source>
        <strain evidence="7 8">Phaff 52-87</strain>
    </source>
</reference>
<dbReference type="InterPro" id="IPR005124">
    <property type="entry name" value="V-ATPase_G"/>
</dbReference>
<keyword evidence="2 5" id="KW-0813">Transport</keyword>
<dbReference type="NCBIfam" id="TIGR01147">
    <property type="entry name" value="V_ATP_synt_G"/>
    <property type="match status" value="1"/>
</dbReference>
<evidence type="ECO:0000313" key="8">
    <source>
        <dbReference type="Proteomes" id="UP001498771"/>
    </source>
</evidence>
<keyword evidence="3 5" id="KW-0375">Hydrogen ion transport</keyword>
<evidence type="ECO:0000313" key="7">
    <source>
        <dbReference type="EMBL" id="KAK7202937.1"/>
    </source>
</evidence>
<gene>
    <name evidence="7" type="ORF">BZA70DRAFT_302581</name>
</gene>
<evidence type="ECO:0000256" key="1">
    <source>
        <dbReference type="ARBA" id="ARBA00010066"/>
    </source>
</evidence>
<comment type="similarity">
    <text evidence="1 5">Belongs to the V-ATPase G subunit family.</text>
</comment>
<dbReference type="RefSeq" id="XP_064765970.1">
    <property type="nucleotide sequence ID" value="XM_064914736.1"/>
</dbReference>
<dbReference type="EMBL" id="JBBJBU010000014">
    <property type="protein sequence ID" value="KAK7202937.1"/>
    <property type="molecule type" value="Genomic_DNA"/>
</dbReference>
<proteinExistence type="inferred from homology"/>
<dbReference type="PANTHER" id="PTHR12713">
    <property type="entry name" value="VACUOLAR ATP SYNTHASE SUBUNIT G"/>
    <property type="match status" value="1"/>
</dbReference>
<feature type="coiled-coil region" evidence="6">
    <location>
        <begin position="28"/>
        <end position="67"/>
    </location>
</feature>
<comment type="caution">
    <text evidence="7">The sequence shown here is derived from an EMBL/GenBank/DDBJ whole genome shotgun (WGS) entry which is preliminary data.</text>
</comment>
<evidence type="ECO:0000256" key="5">
    <source>
        <dbReference type="RuleBase" id="RU364019"/>
    </source>
</evidence>
<sequence length="132" mass="14434">MTWTLSVVEARTKALEMSAQSSTGIQTLLEAEKEAQAIVAKARAYRTQKLKDARTEATKEIEAYKASKEAEFKAFEAEHSSSNTKAEEEANAGVQQELIDIKELAAKTKDKVIADLIDAVTKPSPSLHINAQ</sequence>
<evidence type="ECO:0000256" key="4">
    <source>
        <dbReference type="ARBA" id="ARBA00023065"/>
    </source>
</evidence>
<evidence type="ECO:0000256" key="6">
    <source>
        <dbReference type="SAM" id="Coils"/>
    </source>
</evidence>
<keyword evidence="6" id="KW-0175">Coiled coil</keyword>
<keyword evidence="4 5" id="KW-0406">Ion transport</keyword>
<comment type="subunit">
    <text evidence="5">V-ATPase is a heteromultimeric enzyme made up of two complexes: the ATP-hydrolytic V1 complex and the proton translocation V0 complex.</text>
</comment>
<evidence type="ECO:0000256" key="3">
    <source>
        <dbReference type="ARBA" id="ARBA00022781"/>
    </source>
</evidence>
<dbReference type="Pfam" id="PF03179">
    <property type="entry name" value="V-ATPase_G"/>
    <property type="match status" value="1"/>
</dbReference>
<dbReference type="GeneID" id="90040248"/>
<keyword evidence="8" id="KW-1185">Reference proteome</keyword>
<comment type="function">
    <text evidence="5">Subunit of the V1 complex of vacuolar(H+)-ATPase (V-ATPase), a multisubunit enzyme composed of a peripheral complex (V1) that hydrolyzes ATP and a membrane integral complex (V0) that translocates protons. V-ATPase is responsible for acidifying and maintaining the pH of intracellular compartments and in some cell types, is targeted to the plasma membrane, where it is responsible for acidifying the extracellular environment.</text>
</comment>
<dbReference type="PANTHER" id="PTHR12713:SF11">
    <property type="entry name" value="V-TYPE PROTON ATPASE SUBUNIT G"/>
    <property type="match status" value="1"/>
</dbReference>
<organism evidence="7 8">
    <name type="scientific">Myxozyma melibiosi</name>
    <dbReference type="NCBI Taxonomy" id="54550"/>
    <lineage>
        <taxon>Eukaryota</taxon>
        <taxon>Fungi</taxon>
        <taxon>Dikarya</taxon>
        <taxon>Ascomycota</taxon>
        <taxon>Saccharomycotina</taxon>
        <taxon>Lipomycetes</taxon>
        <taxon>Lipomycetales</taxon>
        <taxon>Lipomycetaceae</taxon>
        <taxon>Myxozyma</taxon>
    </lineage>
</organism>
<accession>A0ABR1EZJ0</accession>
<evidence type="ECO:0000256" key="2">
    <source>
        <dbReference type="ARBA" id="ARBA00022448"/>
    </source>
</evidence>
<name>A0ABR1EZJ0_9ASCO</name>
<protein>
    <recommendedName>
        <fullName evidence="5">V-type proton ATPase subunit G</fullName>
    </recommendedName>
</protein>